<dbReference type="GO" id="GO:0003677">
    <property type="term" value="F:DNA binding"/>
    <property type="evidence" value="ECO:0007669"/>
    <property type="project" value="TreeGrafter"/>
</dbReference>
<dbReference type="PANTHER" id="PTHR46391:SF13">
    <property type="entry name" value="ACTIVATOR OF SPOMIN LUC3"/>
    <property type="match status" value="1"/>
</dbReference>
<feature type="compositionally biased region" description="Basic and acidic residues" evidence="5">
    <location>
        <begin position="219"/>
        <end position="234"/>
    </location>
</feature>
<evidence type="ECO:0000256" key="1">
    <source>
        <dbReference type="ARBA" id="ARBA00023015"/>
    </source>
</evidence>
<dbReference type="InterPro" id="IPR004827">
    <property type="entry name" value="bZIP"/>
</dbReference>
<dbReference type="SMART" id="SM00338">
    <property type="entry name" value="BRLZ"/>
    <property type="match status" value="1"/>
</dbReference>
<evidence type="ECO:0000256" key="2">
    <source>
        <dbReference type="ARBA" id="ARBA00023163"/>
    </source>
</evidence>
<evidence type="ECO:0000256" key="4">
    <source>
        <dbReference type="SAM" id="Coils"/>
    </source>
</evidence>
<dbReference type="PANTHER" id="PTHR46391">
    <property type="entry name" value="BASIC LEUCINE ZIPPER 34"/>
    <property type="match status" value="1"/>
</dbReference>
<evidence type="ECO:0000313" key="7">
    <source>
        <dbReference type="EMBL" id="PQM36240.1"/>
    </source>
</evidence>
<reference evidence="7 8" key="1">
    <citation type="submission" date="2018-02" db="EMBL/GenBank/DDBJ databases">
        <title>Draft genome of wild Prunus yedoensis var. nudiflora.</title>
        <authorList>
            <person name="Baek S."/>
            <person name="Kim J.-H."/>
            <person name="Choi K."/>
            <person name="Kim G.-B."/>
            <person name="Cho A."/>
            <person name="Jang H."/>
            <person name="Shin C.-H."/>
            <person name="Yu H.-J."/>
            <person name="Mun J.-H."/>
        </authorList>
    </citation>
    <scope>NUCLEOTIDE SEQUENCE [LARGE SCALE GENOMIC DNA]</scope>
    <source>
        <strain evidence="8">cv. Jeju island</strain>
        <tissue evidence="7">Leaf</tissue>
    </source>
</reference>
<dbReference type="Gene3D" id="1.20.5.170">
    <property type="match status" value="1"/>
</dbReference>
<keyword evidence="1" id="KW-0805">Transcription regulation</keyword>
<comment type="caution">
    <text evidence="7">The sequence shown here is derived from an EMBL/GenBank/DDBJ whole genome shotgun (WGS) entry which is preliminary data.</text>
</comment>
<dbReference type="InterPro" id="IPR052483">
    <property type="entry name" value="bZIP_transcription_regulators"/>
</dbReference>
<accession>A0A314UG16</accession>
<feature type="domain" description="BZIP" evidence="6">
    <location>
        <begin position="120"/>
        <end position="171"/>
    </location>
</feature>
<keyword evidence="8" id="KW-1185">Reference proteome</keyword>
<dbReference type="GO" id="GO:0005634">
    <property type="term" value="C:nucleus"/>
    <property type="evidence" value="ECO:0007669"/>
    <property type="project" value="UniProtKB-ARBA"/>
</dbReference>
<proteinExistence type="predicted"/>
<keyword evidence="3" id="KW-0539">Nucleus</keyword>
<feature type="compositionally biased region" description="Polar residues" evidence="5">
    <location>
        <begin position="265"/>
        <end position="274"/>
    </location>
</feature>
<dbReference type="PROSITE" id="PS50217">
    <property type="entry name" value="BZIP"/>
    <property type="match status" value="1"/>
</dbReference>
<dbReference type="SUPFAM" id="SSF57959">
    <property type="entry name" value="Leucine zipper domain"/>
    <property type="match status" value="1"/>
</dbReference>
<dbReference type="GO" id="GO:0003700">
    <property type="term" value="F:DNA-binding transcription factor activity"/>
    <property type="evidence" value="ECO:0007669"/>
    <property type="project" value="InterPro"/>
</dbReference>
<dbReference type="EMBL" id="PJQY01003567">
    <property type="protein sequence ID" value="PQM36240.1"/>
    <property type="molecule type" value="Genomic_DNA"/>
</dbReference>
<dbReference type="Pfam" id="PF00170">
    <property type="entry name" value="bZIP_1"/>
    <property type="match status" value="1"/>
</dbReference>
<evidence type="ECO:0000313" key="8">
    <source>
        <dbReference type="Proteomes" id="UP000250321"/>
    </source>
</evidence>
<feature type="coiled-coil region" evidence="4">
    <location>
        <begin position="145"/>
        <end position="172"/>
    </location>
</feature>
<dbReference type="AlphaFoldDB" id="A0A314UG16"/>
<keyword evidence="4" id="KW-0175">Coiled coil</keyword>
<dbReference type="InterPro" id="IPR044759">
    <property type="entry name" value="bZIP_RF2"/>
</dbReference>
<sequence>MDPNKKLSFSEGFGSWANRPIDPRQFSMMPPPNLPLPPTGSFQEWRQQPYWMSHAEGMGGASSSSANNIHGQFSELNPGINALNPGINAGIANRLNNINTTPSIQQLVKLGKNADAEAMDPKKLKRIISNRASAQKSRLKKLQYIAEMERKAKALELKSKRNKKEVARLRELQLSQQKARLQANANESSRLMNWEQARLMEQMANSGLNQSGRQMEPSNSRKEQAGERATEVKVQKQLNVAKEKEKQKNQLGQASMAGPDPRPGQTENASSSQPKPEPKGNDDDDMKSEDGVKEMEGVVTFKTEPNQKEHTFI</sequence>
<dbReference type="Proteomes" id="UP000250321">
    <property type="component" value="Unassembled WGS sequence"/>
</dbReference>
<dbReference type="CDD" id="cd14703">
    <property type="entry name" value="bZIP_plant_RF2"/>
    <property type="match status" value="1"/>
</dbReference>
<protein>
    <submittedName>
        <fullName evidence="7">Basic leucine zipper 34</fullName>
    </submittedName>
</protein>
<keyword evidence="2" id="KW-0804">Transcription</keyword>
<gene>
    <name evidence="7" type="ORF">Pyn_29024</name>
</gene>
<evidence type="ECO:0000256" key="3">
    <source>
        <dbReference type="ARBA" id="ARBA00023242"/>
    </source>
</evidence>
<feature type="compositionally biased region" description="Polar residues" evidence="5">
    <location>
        <begin position="207"/>
        <end position="218"/>
    </location>
</feature>
<evidence type="ECO:0000259" key="6">
    <source>
        <dbReference type="PROSITE" id="PS50217"/>
    </source>
</evidence>
<organism evidence="7 8">
    <name type="scientific">Prunus yedoensis var. nudiflora</name>
    <dbReference type="NCBI Taxonomy" id="2094558"/>
    <lineage>
        <taxon>Eukaryota</taxon>
        <taxon>Viridiplantae</taxon>
        <taxon>Streptophyta</taxon>
        <taxon>Embryophyta</taxon>
        <taxon>Tracheophyta</taxon>
        <taxon>Spermatophyta</taxon>
        <taxon>Magnoliopsida</taxon>
        <taxon>eudicotyledons</taxon>
        <taxon>Gunneridae</taxon>
        <taxon>Pentapetalae</taxon>
        <taxon>rosids</taxon>
        <taxon>fabids</taxon>
        <taxon>Rosales</taxon>
        <taxon>Rosaceae</taxon>
        <taxon>Amygdaloideae</taxon>
        <taxon>Amygdaleae</taxon>
        <taxon>Prunus</taxon>
    </lineage>
</organism>
<evidence type="ECO:0000256" key="5">
    <source>
        <dbReference type="SAM" id="MobiDB-lite"/>
    </source>
</evidence>
<dbReference type="PROSITE" id="PS00036">
    <property type="entry name" value="BZIP_BASIC"/>
    <property type="match status" value="1"/>
</dbReference>
<feature type="region of interest" description="Disordered" evidence="5">
    <location>
        <begin position="207"/>
        <end position="313"/>
    </location>
</feature>
<dbReference type="GO" id="GO:0045893">
    <property type="term" value="P:positive regulation of DNA-templated transcription"/>
    <property type="evidence" value="ECO:0007669"/>
    <property type="project" value="TreeGrafter"/>
</dbReference>
<dbReference type="InterPro" id="IPR046347">
    <property type="entry name" value="bZIP_sf"/>
</dbReference>
<name>A0A314UG16_PRUYE</name>
<dbReference type="OrthoDB" id="552661at2759"/>